<name>A0A8H3IQW6_9LECA</name>
<feature type="compositionally biased region" description="Basic and acidic residues" evidence="3">
    <location>
        <begin position="174"/>
        <end position="183"/>
    </location>
</feature>
<dbReference type="EMBL" id="CAJPDT010000096">
    <property type="protein sequence ID" value="CAF9937012.1"/>
    <property type="molecule type" value="Genomic_DNA"/>
</dbReference>
<dbReference type="Proteomes" id="UP000664534">
    <property type="component" value="Unassembled WGS sequence"/>
</dbReference>
<feature type="compositionally biased region" description="Polar residues" evidence="3">
    <location>
        <begin position="99"/>
        <end position="120"/>
    </location>
</feature>
<organism evidence="5 6">
    <name type="scientific">Imshaugia aleurites</name>
    <dbReference type="NCBI Taxonomy" id="172621"/>
    <lineage>
        <taxon>Eukaryota</taxon>
        <taxon>Fungi</taxon>
        <taxon>Dikarya</taxon>
        <taxon>Ascomycota</taxon>
        <taxon>Pezizomycotina</taxon>
        <taxon>Lecanoromycetes</taxon>
        <taxon>OSLEUM clade</taxon>
        <taxon>Lecanoromycetidae</taxon>
        <taxon>Lecanorales</taxon>
        <taxon>Lecanorineae</taxon>
        <taxon>Parmeliaceae</taxon>
        <taxon>Imshaugia</taxon>
    </lineage>
</organism>
<feature type="compositionally biased region" description="Basic residues" evidence="3">
    <location>
        <begin position="1"/>
        <end position="10"/>
    </location>
</feature>
<feature type="region of interest" description="Disordered" evidence="3">
    <location>
        <begin position="1"/>
        <end position="183"/>
    </location>
</feature>
<accession>A0A8H3IQW6</accession>
<evidence type="ECO:0000259" key="4">
    <source>
        <dbReference type="Pfam" id="PF16679"/>
    </source>
</evidence>
<evidence type="ECO:0000256" key="1">
    <source>
        <dbReference type="ARBA" id="ARBA00008356"/>
    </source>
</evidence>
<dbReference type="Pfam" id="PF26121">
    <property type="entry name" value="HTH_CDT1"/>
    <property type="match status" value="1"/>
</dbReference>
<comment type="similarity">
    <text evidence="1">Belongs to the Cdt1 family.</text>
</comment>
<feature type="compositionally biased region" description="Basic and acidic residues" evidence="3">
    <location>
        <begin position="54"/>
        <end position="64"/>
    </location>
</feature>
<dbReference type="InterPro" id="IPR038090">
    <property type="entry name" value="Cdt1_C_WH_dom_sf"/>
</dbReference>
<protein>
    <recommendedName>
        <fullName evidence="4">DNA replication factor Cdt1 C-terminal domain-containing protein</fullName>
    </recommendedName>
</protein>
<evidence type="ECO:0000313" key="5">
    <source>
        <dbReference type="EMBL" id="CAF9937012.1"/>
    </source>
</evidence>
<evidence type="ECO:0000256" key="2">
    <source>
        <dbReference type="ARBA" id="ARBA00023306"/>
    </source>
</evidence>
<dbReference type="Pfam" id="PF16679">
    <property type="entry name" value="CDT1_C"/>
    <property type="match status" value="1"/>
</dbReference>
<sequence length="527" mass="56891">MPPATKRRKVATTITRPLTAPAAQRGIQSFGKISKSQVRDVEKRVSGKSSTAAHSKDGSRSETSKKRKFGSICTPTVKEGVEKASSLGEQAPTIDDGSSKLSDTTNDSQKATPTRTNNLPKNAPLNVETPTKGTRSFLESLALASSSPSDPSSSSHTTDHETPPSSPASAESESPQHHESHQLPDELQDLVNLHSSFLTALSLHYAHNGSRTPADLRNLGPGIERAWRKRRMTLDDVRRILAIGGVKGAAGHEIAGTLYLSDYGYGKICVEIADIPDSTTNKRRPINEEVLNSVFLRDLEQRWMCYKNANPTDPSPSNFLASLALSPITPCTSLSKIAPLLSKGQRRLEDLKAGAIKAQQKPLSITSANPNSIPQSGTKRTSARSTDLFSRLKAKQVHQSTLPLPPSAEALARKSALQRLHEITPVLQSLVVSSEKHSNDDAAAVGVTSVASPVSFTMPTLVQHLQMSLRNPIGKEEVIRSIRMLAEVASEWVVLKEVGKMHGVTIKGAGLRRDELGKRIESLLGKL</sequence>
<proteinExistence type="inferred from homology"/>
<dbReference type="Gene3D" id="1.10.10.1420">
    <property type="entry name" value="DNA replication factor Cdt1, C-terminal WH domain"/>
    <property type="match status" value="1"/>
</dbReference>
<feature type="compositionally biased region" description="Low complexity" evidence="3">
    <location>
        <begin position="139"/>
        <end position="156"/>
    </location>
</feature>
<dbReference type="OrthoDB" id="341730at2759"/>
<dbReference type="AlphaFoldDB" id="A0A8H3IQW6"/>
<evidence type="ECO:0000256" key="3">
    <source>
        <dbReference type="SAM" id="MobiDB-lite"/>
    </source>
</evidence>
<comment type="caution">
    <text evidence="5">The sequence shown here is derived from an EMBL/GenBank/DDBJ whole genome shotgun (WGS) entry which is preliminary data.</text>
</comment>
<keyword evidence="2" id="KW-0131">Cell cycle</keyword>
<evidence type="ECO:0000313" key="6">
    <source>
        <dbReference type="Proteomes" id="UP000664534"/>
    </source>
</evidence>
<dbReference type="InterPro" id="IPR032054">
    <property type="entry name" value="Cdt1_C"/>
</dbReference>
<feature type="domain" description="DNA replication factor Cdt1 C-terminal" evidence="4">
    <location>
        <begin position="387"/>
        <end position="498"/>
    </location>
</feature>
<gene>
    <name evidence="5" type="ORF">IMSHALPRED_010984</name>
</gene>
<reference evidence="5" key="1">
    <citation type="submission" date="2021-03" db="EMBL/GenBank/DDBJ databases">
        <authorList>
            <person name="Tagirdzhanova G."/>
        </authorList>
    </citation>
    <scope>NUCLEOTIDE SEQUENCE</scope>
</reference>
<keyword evidence="6" id="KW-1185">Reference proteome</keyword>